<keyword evidence="11" id="KW-1185">Reference proteome</keyword>
<dbReference type="GO" id="GO:0046983">
    <property type="term" value="F:protein dimerization activity"/>
    <property type="evidence" value="ECO:0007669"/>
    <property type="project" value="InterPro"/>
</dbReference>
<feature type="region of interest" description="Disordered" evidence="8">
    <location>
        <begin position="321"/>
        <end position="344"/>
    </location>
</feature>
<dbReference type="PROSITE" id="PS50066">
    <property type="entry name" value="MADS_BOX_2"/>
    <property type="match status" value="1"/>
</dbReference>
<dbReference type="CDD" id="cd00265">
    <property type="entry name" value="MADS_MEF2_like"/>
    <property type="match status" value="1"/>
</dbReference>
<name>A0AAV5JP52_9ROSI</name>
<dbReference type="Proteomes" id="UP001054252">
    <property type="component" value="Unassembled WGS sequence"/>
</dbReference>
<keyword evidence="5" id="KW-0804">Transcription</keyword>
<dbReference type="PRINTS" id="PR00404">
    <property type="entry name" value="MADSDOMAIN"/>
</dbReference>
<dbReference type="InterPro" id="IPR050142">
    <property type="entry name" value="MADS-box/MEF2_TF"/>
</dbReference>
<evidence type="ECO:0000256" key="8">
    <source>
        <dbReference type="SAM" id="MobiDB-lite"/>
    </source>
</evidence>
<reference evidence="10 11" key="1">
    <citation type="journal article" date="2021" name="Commun. Biol.">
        <title>The genome of Shorea leprosula (Dipterocarpaceae) highlights the ecological relevance of drought in aseasonal tropical rainforests.</title>
        <authorList>
            <person name="Ng K.K.S."/>
            <person name="Kobayashi M.J."/>
            <person name="Fawcett J.A."/>
            <person name="Hatakeyama M."/>
            <person name="Paape T."/>
            <person name="Ng C.H."/>
            <person name="Ang C.C."/>
            <person name="Tnah L.H."/>
            <person name="Lee C.T."/>
            <person name="Nishiyama T."/>
            <person name="Sese J."/>
            <person name="O'Brien M.J."/>
            <person name="Copetti D."/>
            <person name="Mohd Noor M.I."/>
            <person name="Ong R.C."/>
            <person name="Putra M."/>
            <person name="Sireger I.Z."/>
            <person name="Indrioko S."/>
            <person name="Kosugi Y."/>
            <person name="Izuno A."/>
            <person name="Isagi Y."/>
            <person name="Lee S.L."/>
            <person name="Shimizu K.K."/>
        </authorList>
    </citation>
    <scope>NUCLEOTIDE SEQUENCE [LARGE SCALE GENOMIC DNA]</scope>
    <source>
        <strain evidence="10">214</strain>
    </source>
</reference>
<dbReference type="GO" id="GO:0080092">
    <property type="term" value="P:regulation of pollen tube growth"/>
    <property type="evidence" value="ECO:0007669"/>
    <property type="project" value="UniProtKB-ARBA"/>
</dbReference>
<evidence type="ECO:0000256" key="5">
    <source>
        <dbReference type="ARBA" id="ARBA00023163"/>
    </source>
</evidence>
<accession>A0AAV5JP52</accession>
<dbReference type="FunFam" id="3.40.1810.10:FF:000014">
    <property type="entry name" value="MADS-box transcription factor 41"/>
    <property type="match status" value="1"/>
</dbReference>
<sequence>MGRVKLQIKRIENNTNRQVTFSKRRNGLIKKAYELSILCDIDIALIMFSPSGRLSHFSGQRRIEDVLSRYINLPDQDRGSVVRNRELLLSTLKKLKAENDIALQLASSATTNSNVEEVQREISTLEQQLQMAEEQLRVYEPEPLTLSSMEEIESCEKNLKEVLARIMQRKNFLLSNHVSTYNDPSSVQIYLDAQEGFPSSFENDVVSWLPENGQNPSQYCAGTESSCIPMTNHSSSLIFDQIQHGTNMKVDHCEMGGCHVSSLSNDGLPSWHHNYSSSELLSAFMSTTSFPPPLMKGQHESASPSIPSVLSHQQVESALNCSQMPSGAEGASYKSNKLPRLNVD</sequence>
<organism evidence="10 11">
    <name type="scientific">Rubroshorea leprosula</name>
    <dbReference type="NCBI Taxonomy" id="152421"/>
    <lineage>
        <taxon>Eukaryota</taxon>
        <taxon>Viridiplantae</taxon>
        <taxon>Streptophyta</taxon>
        <taxon>Embryophyta</taxon>
        <taxon>Tracheophyta</taxon>
        <taxon>Spermatophyta</taxon>
        <taxon>Magnoliopsida</taxon>
        <taxon>eudicotyledons</taxon>
        <taxon>Gunneridae</taxon>
        <taxon>Pentapetalae</taxon>
        <taxon>rosids</taxon>
        <taxon>malvids</taxon>
        <taxon>Malvales</taxon>
        <taxon>Dipterocarpaceae</taxon>
        <taxon>Rubroshorea</taxon>
    </lineage>
</organism>
<dbReference type="GO" id="GO:0003700">
    <property type="term" value="F:DNA-binding transcription factor activity"/>
    <property type="evidence" value="ECO:0007669"/>
    <property type="project" value="InterPro"/>
</dbReference>
<dbReference type="InterPro" id="IPR002100">
    <property type="entry name" value="TF_MADSbox"/>
</dbReference>
<dbReference type="EMBL" id="BPVZ01000036">
    <property type="protein sequence ID" value="GKV12160.1"/>
    <property type="molecule type" value="Genomic_DNA"/>
</dbReference>
<keyword evidence="3 7" id="KW-0175">Coiled coil</keyword>
<keyword evidence="2" id="KW-0805">Transcription regulation</keyword>
<evidence type="ECO:0000259" key="9">
    <source>
        <dbReference type="PROSITE" id="PS50066"/>
    </source>
</evidence>
<dbReference type="Pfam" id="PF00319">
    <property type="entry name" value="SRF-TF"/>
    <property type="match status" value="1"/>
</dbReference>
<dbReference type="InterPro" id="IPR036879">
    <property type="entry name" value="TF_MADSbox_sf"/>
</dbReference>
<evidence type="ECO:0000256" key="7">
    <source>
        <dbReference type="SAM" id="Coils"/>
    </source>
</evidence>
<comment type="caution">
    <text evidence="10">The sequence shown here is derived from an EMBL/GenBank/DDBJ whole genome shotgun (WGS) entry which is preliminary data.</text>
</comment>
<dbReference type="PROSITE" id="PS00350">
    <property type="entry name" value="MADS_BOX_1"/>
    <property type="match status" value="1"/>
</dbReference>
<keyword evidence="6" id="KW-0539">Nucleus</keyword>
<evidence type="ECO:0000256" key="4">
    <source>
        <dbReference type="ARBA" id="ARBA00023125"/>
    </source>
</evidence>
<dbReference type="InterPro" id="IPR033896">
    <property type="entry name" value="MEF2-like_N"/>
</dbReference>
<dbReference type="Gene3D" id="3.40.1810.10">
    <property type="entry name" value="Transcription factor, MADS-box"/>
    <property type="match status" value="1"/>
</dbReference>
<dbReference type="GO" id="GO:0000977">
    <property type="term" value="F:RNA polymerase II transcription regulatory region sequence-specific DNA binding"/>
    <property type="evidence" value="ECO:0007669"/>
    <property type="project" value="InterPro"/>
</dbReference>
<dbReference type="SUPFAM" id="SSF55455">
    <property type="entry name" value="SRF-like"/>
    <property type="match status" value="1"/>
</dbReference>
<evidence type="ECO:0000256" key="6">
    <source>
        <dbReference type="ARBA" id="ARBA00023242"/>
    </source>
</evidence>
<evidence type="ECO:0000256" key="3">
    <source>
        <dbReference type="ARBA" id="ARBA00023054"/>
    </source>
</evidence>
<dbReference type="GO" id="GO:0010152">
    <property type="term" value="P:pollen maturation"/>
    <property type="evidence" value="ECO:0007669"/>
    <property type="project" value="UniProtKB-ARBA"/>
</dbReference>
<dbReference type="InterPro" id="IPR002487">
    <property type="entry name" value="TF_Kbox"/>
</dbReference>
<dbReference type="Pfam" id="PF01486">
    <property type="entry name" value="K-box"/>
    <property type="match status" value="1"/>
</dbReference>
<gene>
    <name evidence="10" type="ORF">SLEP1_g23343</name>
</gene>
<evidence type="ECO:0000256" key="1">
    <source>
        <dbReference type="ARBA" id="ARBA00004123"/>
    </source>
</evidence>
<feature type="coiled-coil region" evidence="7">
    <location>
        <begin position="108"/>
        <end position="142"/>
    </location>
</feature>
<protein>
    <recommendedName>
        <fullName evidence="9">MADS-box domain-containing protein</fullName>
    </recommendedName>
</protein>
<proteinExistence type="predicted"/>
<dbReference type="AlphaFoldDB" id="A0AAV5JP52"/>
<evidence type="ECO:0000256" key="2">
    <source>
        <dbReference type="ARBA" id="ARBA00023015"/>
    </source>
</evidence>
<keyword evidence="4" id="KW-0238">DNA-binding</keyword>
<dbReference type="GO" id="GO:0045944">
    <property type="term" value="P:positive regulation of transcription by RNA polymerase II"/>
    <property type="evidence" value="ECO:0007669"/>
    <property type="project" value="InterPro"/>
</dbReference>
<dbReference type="SMART" id="SM00432">
    <property type="entry name" value="MADS"/>
    <property type="match status" value="1"/>
</dbReference>
<evidence type="ECO:0000313" key="11">
    <source>
        <dbReference type="Proteomes" id="UP001054252"/>
    </source>
</evidence>
<feature type="domain" description="MADS-box" evidence="9">
    <location>
        <begin position="1"/>
        <end position="61"/>
    </location>
</feature>
<comment type="subcellular location">
    <subcellularLocation>
        <location evidence="1">Nucleus</location>
    </subcellularLocation>
</comment>
<dbReference type="PANTHER" id="PTHR48019">
    <property type="entry name" value="SERUM RESPONSE FACTOR HOMOLOG"/>
    <property type="match status" value="1"/>
</dbReference>
<evidence type="ECO:0000313" key="10">
    <source>
        <dbReference type="EMBL" id="GKV12160.1"/>
    </source>
</evidence>
<dbReference type="GO" id="GO:0005634">
    <property type="term" value="C:nucleus"/>
    <property type="evidence" value="ECO:0007669"/>
    <property type="project" value="UniProtKB-SubCell"/>
</dbReference>